<dbReference type="AlphaFoldDB" id="A0A4Q2D4E4"/>
<dbReference type="STRING" id="2316362.A0A4Q2D4E4"/>
<evidence type="ECO:0000313" key="2">
    <source>
        <dbReference type="Proteomes" id="UP000290288"/>
    </source>
</evidence>
<gene>
    <name evidence="1" type="ORF">EST38_g11626</name>
</gene>
<comment type="caution">
    <text evidence="1">The sequence shown here is derived from an EMBL/GenBank/DDBJ whole genome shotgun (WGS) entry which is preliminary data.</text>
</comment>
<dbReference type="OrthoDB" id="3258143at2759"/>
<proteinExistence type="predicted"/>
<organism evidence="1 2">
    <name type="scientific">Candolleomyces aberdarensis</name>
    <dbReference type="NCBI Taxonomy" id="2316362"/>
    <lineage>
        <taxon>Eukaryota</taxon>
        <taxon>Fungi</taxon>
        <taxon>Dikarya</taxon>
        <taxon>Basidiomycota</taxon>
        <taxon>Agaricomycotina</taxon>
        <taxon>Agaricomycetes</taxon>
        <taxon>Agaricomycetidae</taxon>
        <taxon>Agaricales</taxon>
        <taxon>Agaricineae</taxon>
        <taxon>Psathyrellaceae</taxon>
        <taxon>Candolleomyces</taxon>
    </lineage>
</organism>
<evidence type="ECO:0000313" key="1">
    <source>
        <dbReference type="EMBL" id="RXW14233.1"/>
    </source>
</evidence>
<name>A0A4Q2D4E4_9AGAR</name>
<accession>A0A4Q2D4E4</accession>
<dbReference type="EMBL" id="SDEE01000739">
    <property type="protein sequence ID" value="RXW14233.1"/>
    <property type="molecule type" value="Genomic_DNA"/>
</dbReference>
<reference evidence="1 2" key="1">
    <citation type="submission" date="2019-01" db="EMBL/GenBank/DDBJ databases">
        <title>Draft genome sequence of Psathyrella aberdarensis IHI B618.</title>
        <authorList>
            <person name="Buettner E."/>
            <person name="Kellner H."/>
        </authorList>
    </citation>
    <scope>NUCLEOTIDE SEQUENCE [LARGE SCALE GENOMIC DNA]</scope>
    <source>
        <strain evidence="1 2">IHI B618</strain>
    </source>
</reference>
<evidence type="ECO:0008006" key="3">
    <source>
        <dbReference type="Google" id="ProtNLM"/>
    </source>
</evidence>
<sequence length="496" mass="54767">MRMLGNSTRGLSPRNKRILYRACVVPIATYGHRLWYYEGAKTKGVLKALNSMQRKAALWITGAFRTSPTGGVESLAGLPPISLHIQKLSQRAIYRTATLSDTHPLRSLMKGEHAKAAAPNLGASCWMSVGRQKNVCDAITETGAKLDRLTEVFSPCAEENTPGLRLMDRHQDKVSFNDFDPKAEDALVKRRHLLDSTYRQAIASHTAVCFGTDCSIPKRTAHQATASFVMNGAGRDPVTSTWVTGRVLSACAELFAIRSAIIRATTLEGCSRIIIFTDSMAAARRAVDPSVHSGQAHSLAVCKALGEWFSNGEDRSLEFIGTPSKLKWGIHHQAHVASRSLPPIPAGRRPATSLDSVRKRITQTALDSWATRFQDAEYRGSQFLVMHETKGNAIAPTYANGGSWLKSVGEDTKLCTRMCRAILNHAPIGEYYRRFNIQEEHSCTCGAERQTREHIFTRCPDMSTRRRTPRLLNELLGFLQQNPTAFGFRSAPEGIG</sequence>
<dbReference type="PANTHER" id="PTHR33481:SF1">
    <property type="entry name" value="ENDONUCLEASE_EXONUCLEASE_PHOSPHATASE DOMAIN-CONTAINING PROTEIN-RELATED"/>
    <property type="match status" value="1"/>
</dbReference>
<dbReference type="PANTHER" id="PTHR33481">
    <property type="entry name" value="REVERSE TRANSCRIPTASE"/>
    <property type="match status" value="1"/>
</dbReference>
<dbReference type="Proteomes" id="UP000290288">
    <property type="component" value="Unassembled WGS sequence"/>
</dbReference>
<keyword evidence="2" id="KW-1185">Reference proteome</keyword>
<protein>
    <recommendedName>
        <fullName evidence="3">RNase H type-1 domain-containing protein</fullName>
    </recommendedName>
</protein>